<protein>
    <submittedName>
        <fullName evidence="1">Uncharacterized protein</fullName>
    </submittedName>
</protein>
<evidence type="ECO:0000313" key="1">
    <source>
        <dbReference type="EMBL" id="CAF4361336.1"/>
    </source>
</evidence>
<accession>A0A820LS40</accession>
<organism evidence="1 2">
    <name type="scientific">Adineta steineri</name>
    <dbReference type="NCBI Taxonomy" id="433720"/>
    <lineage>
        <taxon>Eukaryota</taxon>
        <taxon>Metazoa</taxon>
        <taxon>Spiralia</taxon>
        <taxon>Gnathifera</taxon>
        <taxon>Rotifera</taxon>
        <taxon>Eurotatoria</taxon>
        <taxon>Bdelloidea</taxon>
        <taxon>Adinetida</taxon>
        <taxon>Adinetidae</taxon>
        <taxon>Adineta</taxon>
    </lineage>
</organism>
<reference evidence="1" key="1">
    <citation type="submission" date="2021-02" db="EMBL/GenBank/DDBJ databases">
        <authorList>
            <person name="Nowell W R."/>
        </authorList>
    </citation>
    <scope>NUCLEOTIDE SEQUENCE</scope>
</reference>
<sequence length="180" mass="19604">MIVAYSTISSFQVRLPPGDDQTSLLHLFVHIRNQFDCVTEFNLPSVTVMPDLVGLTDFINNIQNLSSELIRNPITQLLGSQNQNVVGQLIISLSQQLNKMNSENIDTTILNGIPATSISVSTLGSQTSQVSSIPLNGSSLIEYNTQLNSHANTREYLMTFIAKLAITTPNSVKLQATALA</sequence>
<dbReference type="Proteomes" id="UP000663881">
    <property type="component" value="Unassembled WGS sequence"/>
</dbReference>
<feature type="non-terminal residue" evidence="1">
    <location>
        <position position="180"/>
    </location>
</feature>
<comment type="caution">
    <text evidence="1">The sequence shown here is derived from an EMBL/GenBank/DDBJ whole genome shotgun (WGS) entry which is preliminary data.</text>
</comment>
<gene>
    <name evidence="1" type="ORF">OKA104_LOCUS49342</name>
</gene>
<evidence type="ECO:0000313" key="2">
    <source>
        <dbReference type="Proteomes" id="UP000663881"/>
    </source>
</evidence>
<dbReference type="EMBL" id="CAJOAY010022868">
    <property type="protein sequence ID" value="CAF4361336.1"/>
    <property type="molecule type" value="Genomic_DNA"/>
</dbReference>
<name>A0A820LS40_9BILA</name>
<dbReference type="AlphaFoldDB" id="A0A820LS40"/>
<proteinExistence type="predicted"/>